<evidence type="ECO:0000256" key="1">
    <source>
        <dbReference type="ARBA" id="ARBA00005656"/>
    </source>
</evidence>
<evidence type="ECO:0000256" key="3">
    <source>
        <dbReference type="ARBA" id="ARBA00023315"/>
    </source>
</evidence>
<keyword evidence="6" id="KW-1185">Reference proteome</keyword>
<dbReference type="Pfam" id="PF01515">
    <property type="entry name" value="PTA_PTB"/>
    <property type="match status" value="1"/>
</dbReference>
<dbReference type="PANTHER" id="PTHR43356">
    <property type="entry name" value="PHOSPHATE ACETYLTRANSFERASE"/>
    <property type="match status" value="1"/>
</dbReference>
<sequence length="300" mass="31967">MNLEALKQAIALKEHKAVIAVANAVEASVFRAAQIALDESLAEFHFIGALNEMTAAMEEADFSADENTVVFIDCRDEAEASEKAVRLVSEGKADVLMKGMVSTSILLKAVLHKEYGLRSGNVLSHVAGFTLPDREKMLFLTDAAMNIAPSLPEKVQIVENAVAALNQMGIENPKVAVLAAVENVNPAMQATVDAALLTQMNKRQQITNCIVDGPLGFDNAVSLEAARKKQIESPVAGEADLLLAPQIETGNALYKSFTYIGRGVVGGMIVGAKAPIILTSRTDSEESKLFSLAMAVSIIQ</sequence>
<dbReference type="InterPro" id="IPR012147">
    <property type="entry name" value="P_Ac_Bu_trans"/>
</dbReference>
<comment type="similarity">
    <text evidence="1">Belongs to the phosphate acetyltransferase and butyryltransferase family.</text>
</comment>
<dbReference type="InterPro" id="IPR002505">
    <property type="entry name" value="PTA_PTB"/>
</dbReference>
<dbReference type="EMBL" id="CP144914">
    <property type="protein sequence ID" value="WWD81373.1"/>
    <property type="molecule type" value="Genomic_DNA"/>
</dbReference>
<feature type="domain" description="Phosphate acetyl/butaryl transferase" evidence="4">
    <location>
        <begin position="80"/>
        <end position="296"/>
    </location>
</feature>
<organism evidence="5 6">
    <name type="scientific">Alkalicoccus halolimnae</name>
    <dbReference type="NCBI Taxonomy" id="1667239"/>
    <lineage>
        <taxon>Bacteria</taxon>
        <taxon>Bacillati</taxon>
        <taxon>Bacillota</taxon>
        <taxon>Bacilli</taxon>
        <taxon>Bacillales</taxon>
        <taxon>Bacillaceae</taxon>
        <taxon>Alkalicoccus</taxon>
    </lineage>
</organism>
<protein>
    <submittedName>
        <fullName evidence="5">Bifunctional enoyl-CoA hydratase/phosphate acetyltransferase</fullName>
    </submittedName>
</protein>
<dbReference type="SUPFAM" id="SSF53659">
    <property type="entry name" value="Isocitrate/Isopropylmalate dehydrogenase-like"/>
    <property type="match status" value="1"/>
</dbReference>
<proteinExistence type="inferred from homology"/>
<reference evidence="5 6" key="1">
    <citation type="submission" date="2024-01" db="EMBL/GenBank/DDBJ databases">
        <title>Complete Genome Sequence of Alkalicoccus halolimnae BZ-SZ-XJ29T, a Moderately Halophilic Bacterium Isolated from a Salt Lake.</title>
        <authorList>
            <person name="Zhao B."/>
        </authorList>
    </citation>
    <scope>NUCLEOTIDE SEQUENCE [LARGE SCALE GENOMIC DNA]</scope>
    <source>
        <strain evidence="5 6">BZ-SZ-XJ29</strain>
    </source>
</reference>
<dbReference type="NCBIfam" id="NF006045">
    <property type="entry name" value="PRK08190.1"/>
    <property type="match status" value="1"/>
</dbReference>
<dbReference type="OrthoDB" id="9774179at2"/>
<dbReference type="GO" id="GO:0016746">
    <property type="term" value="F:acyltransferase activity"/>
    <property type="evidence" value="ECO:0007669"/>
    <property type="project" value="UniProtKB-KW"/>
</dbReference>
<dbReference type="PANTHER" id="PTHR43356:SF2">
    <property type="entry name" value="PHOSPHATE ACETYLTRANSFERASE"/>
    <property type="match status" value="1"/>
</dbReference>
<keyword evidence="3" id="KW-0012">Acyltransferase</keyword>
<gene>
    <name evidence="5" type="ORF">FTX54_007475</name>
</gene>
<dbReference type="KEGG" id="ahal:FTX54_007475"/>
<dbReference type="InterPro" id="IPR050500">
    <property type="entry name" value="Phos_Acetyltrans/Butyryltrans"/>
</dbReference>
<name>A0A5C7FNQ8_9BACI</name>
<dbReference type="Proteomes" id="UP000321816">
    <property type="component" value="Chromosome"/>
</dbReference>
<keyword evidence="2" id="KW-0808">Transferase</keyword>
<accession>A0A5C7FNQ8</accession>
<evidence type="ECO:0000259" key="4">
    <source>
        <dbReference type="Pfam" id="PF01515"/>
    </source>
</evidence>
<dbReference type="Gene3D" id="3.40.718.10">
    <property type="entry name" value="Isopropylmalate Dehydrogenase"/>
    <property type="match status" value="1"/>
</dbReference>
<dbReference type="RefSeq" id="WP_147802858.1">
    <property type="nucleotide sequence ID" value="NZ_CP144914.1"/>
</dbReference>
<dbReference type="AlphaFoldDB" id="A0A5C7FNQ8"/>
<evidence type="ECO:0000313" key="6">
    <source>
        <dbReference type="Proteomes" id="UP000321816"/>
    </source>
</evidence>
<evidence type="ECO:0000313" key="5">
    <source>
        <dbReference type="EMBL" id="WWD81373.1"/>
    </source>
</evidence>
<dbReference type="PIRSF" id="PIRSF000428">
    <property type="entry name" value="P_Ac_trans"/>
    <property type="match status" value="1"/>
</dbReference>
<evidence type="ECO:0000256" key="2">
    <source>
        <dbReference type="ARBA" id="ARBA00022679"/>
    </source>
</evidence>